<dbReference type="PANTHER" id="PTHR36427:SF3">
    <property type="entry name" value="LARGE RIBOSOMAL SUBUNIT PROTEIN UL1M"/>
    <property type="match status" value="1"/>
</dbReference>
<keyword evidence="3 4" id="KW-0687">Ribonucleoprotein</keyword>
<dbReference type="InterPro" id="IPR028364">
    <property type="entry name" value="Ribosomal_uL1/biogenesis"/>
</dbReference>
<dbReference type="GO" id="GO:0003723">
    <property type="term" value="F:RNA binding"/>
    <property type="evidence" value="ECO:0007669"/>
    <property type="project" value="InterPro"/>
</dbReference>
<evidence type="ECO:0000256" key="1">
    <source>
        <dbReference type="ARBA" id="ARBA00010531"/>
    </source>
</evidence>
<keyword evidence="2 4" id="KW-0689">Ribosomal protein</keyword>
<name>A0A0D2M5E8_9CHLO</name>
<dbReference type="GO" id="GO:0006412">
    <property type="term" value="P:translation"/>
    <property type="evidence" value="ECO:0007669"/>
    <property type="project" value="InterPro"/>
</dbReference>
<dbReference type="SUPFAM" id="SSF56808">
    <property type="entry name" value="Ribosomal protein L1"/>
    <property type="match status" value="1"/>
</dbReference>
<dbReference type="Gene3D" id="3.40.50.790">
    <property type="match status" value="1"/>
</dbReference>
<dbReference type="GO" id="GO:0003735">
    <property type="term" value="F:structural constituent of ribosome"/>
    <property type="evidence" value="ECO:0007669"/>
    <property type="project" value="InterPro"/>
</dbReference>
<dbReference type="AlphaFoldDB" id="A0A0D2M5E8"/>
<dbReference type="GO" id="GO:0022625">
    <property type="term" value="C:cytosolic large ribosomal subunit"/>
    <property type="evidence" value="ECO:0007669"/>
    <property type="project" value="TreeGrafter"/>
</dbReference>
<evidence type="ECO:0000256" key="4">
    <source>
        <dbReference type="RuleBase" id="RU000659"/>
    </source>
</evidence>
<dbReference type="PROSITE" id="PS01199">
    <property type="entry name" value="RIBOSOMAL_L1"/>
    <property type="match status" value="1"/>
</dbReference>
<evidence type="ECO:0000256" key="2">
    <source>
        <dbReference type="ARBA" id="ARBA00022980"/>
    </source>
</evidence>
<dbReference type="RefSeq" id="XP_013897704.1">
    <property type="nucleotide sequence ID" value="XM_014042250.1"/>
</dbReference>
<evidence type="ECO:0000313" key="6">
    <source>
        <dbReference type="Proteomes" id="UP000054498"/>
    </source>
</evidence>
<dbReference type="EMBL" id="KK102098">
    <property type="protein sequence ID" value="KIY98684.1"/>
    <property type="molecule type" value="Genomic_DNA"/>
</dbReference>
<gene>
    <name evidence="5" type="ORF">MNEG_9278</name>
</gene>
<dbReference type="InterPro" id="IPR016095">
    <property type="entry name" value="Ribosomal_uL1_3-a/b-sand"/>
</dbReference>
<dbReference type="STRING" id="145388.A0A0D2M5E8"/>
<dbReference type="FunFam" id="3.40.50.790:FF:000001">
    <property type="entry name" value="50S ribosomal protein L1"/>
    <property type="match status" value="1"/>
</dbReference>
<dbReference type="GeneID" id="25742153"/>
<protein>
    <recommendedName>
        <fullName evidence="4">Ribosomal protein</fullName>
    </recommendedName>
</protein>
<evidence type="ECO:0000256" key="3">
    <source>
        <dbReference type="ARBA" id="ARBA00023274"/>
    </source>
</evidence>
<dbReference type="KEGG" id="mng:MNEG_9278"/>
<comment type="similarity">
    <text evidence="1 4">Belongs to the universal ribosomal protein uL1 family.</text>
</comment>
<dbReference type="OrthoDB" id="1747252at2759"/>
<dbReference type="InterPro" id="IPR023674">
    <property type="entry name" value="Ribosomal_uL1-like"/>
</dbReference>
<sequence length="193" mass="19772">MVRGAAVLPHSAGKPVRVAVFAEGEAADEARAAGADIVGGDELVEALLDSKGKSIDFTRAVAHPSMMRSLVRLGKILGPKGLMPNPKVGTLTPDVAAAVRDMRRGRIEFRVDRTAIIHAPIGKVSMGPAQLYANMGALTTALLKAKPDAIKGGLAQYVSKVAICSTMGKGFEVEASSLLAAVDAAAEAMAAGA</sequence>
<evidence type="ECO:0000313" key="5">
    <source>
        <dbReference type="EMBL" id="KIY98684.1"/>
    </source>
</evidence>
<dbReference type="PIRSF" id="PIRSF002155">
    <property type="entry name" value="Ribosomal_L1"/>
    <property type="match status" value="1"/>
</dbReference>
<keyword evidence="6" id="KW-1185">Reference proteome</keyword>
<dbReference type="PANTHER" id="PTHR36427">
    <property type="entry name" value="54S RIBOSOMAL PROTEIN L1, MITOCHONDRIAL"/>
    <property type="match status" value="1"/>
</dbReference>
<dbReference type="InterPro" id="IPR002143">
    <property type="entry name" value="Ribosomal_uL1"/>
</dbReference>
<dbReference type="Proteomes" id="UP000054498">
    <property type="component" value="Unassembled WGS sequence"/>
</dbReference>
<organism evidence="5 6">
    <name type="scientific">Monoraphidium neglectum</name>
    <dbReference type="NCBI Taxonomy" id="145388"/>
    <lineage>
        <taxon>Eukaryota</taxon>
        <taxon>Viridiplantae</taxon>
        <taxon>Chlorophyta</taxon>
        <taxon>core chlorophytes</taxon>
        <taxon>Chlorophyceae</taxon>
        <taxon>CS clade</taxon>
        <taxon>Sphaeropleales</taxon>
        <taxon>Selenastraceae</taxon>
        <taxon>Monoraphidium</taxon>
    </lineage>
</organism>
<reference evidence="5 6" key="1">
    <citation type="journal article" date="2013" name="BMC Genomics">
        <title>Reconstruction of the lipid metabolism for the microalga Monoraphidium neglectum from its genome sequence reveals characteristics suitable for biofuel production.</title>
        <authorList>
            <person name="Bogen C."/>
            <person name="Al-Dilaimi A."/>
            <person name="Albersmeier A."/>
            <person name="Wichmann J."/>
            <person name="Grundmann M."/>
            <person name="Rupp O."/>
            <person name="Lauersen K.J."/>
            <person name="Blifernez-Klassen O."/>
            <person name="Kalinowski J."/>
            <person name="Goesmann A."/>
            <person name="Mussgnug J.H."/>
            <person name="Kruse O."/>
        </authorList>
    </citation>
    <scope>NUCLEOTIDE SEQUENCE [LARGE SCALE GENOMIC DNA]</scope>
    <source>
        <strain evidence="5 6">SAG 48.87</strain>
    </source>
</reference>
<accession>A0A0D2M5E8</accession>
<dbReference type="InterPro" id="IPR023673">
    <property type="entry name" value="Ribosomal_uL1_CS"/>
</dbReference>
<dbReference type="Pfam" id="PF00687">
    <property type="entry name" value="Ribosomal_L1"/>
    <property type="match status" value="1"/>
</dbReference>
<dbReference type="CDD" id="cd00403">
    <property type="entry name" value="Ribosomal_L1"/>
    <property type="match status" value="1"/>
</dbReference>
<proteinExistence type="inferred from homology"/>
<dbReference type="Gene3D" id="3.30.190.20">
    <property type="match status" value="1"/>
</dbReference>